<dbReference type="KEGG" id="dpp:DICPUDRAFT_150371"/>
<keyword evidence="1" id="KW-0812">Transmembrane</keyword>
<feature type="transmembrane region" description="Helical" evidence="1">
    <location>
        <begin position="162"/>
        <end position="181"/>
    </location>
</feature>
<feature type="transmembrane region" description="Helical" evidence="1">
    <location>
        <begin position="259"/>
        <end position="281"/>
    </location>
</feature>
<feature type="transmembrane region" description="Helical" evidence="1">
    <location>
        <begin position="87"/>
        <end position="110"/>
    </location>
</feature>
<dbReference type="Proteomes" id="UP000001064">
    <property type="component" value="Unassembled WGS sequence"/>
</dbReference>
<keyword evidence="1" id="KW-1133">Transmembrane helix</keyword>
<accession>F0ZG57</accession>
<gene>
    <name evidence="2" type="ORF">DICPUDRAFT_150371</name>
</gene>
<dbReference type="RefSeq" id="XP_003286401.1">
    <property type="nucleotide sequence ID" value="XM_003286353.1"/>
</dbReference>
<proteinExistence type="predicted"/>
<feature type="transmembrane region" description="Helical" evidence="1">
    <location>
        <begin position="302"/>
        <end position="325"/>
    </location>
</feature>
<dbReference type="GeneID" id="10503795"/>
<sequence length="341" mass="38628">MIKHNLTHFLKNSKFNNCNVLLKSNSFAINSFKSPNHINRFNGLLNLNRQFTSNNHNHDINKKLINVDNNIIKEDNLKQSEDALNKIFINSSIQYTSMGILYSMFISYFQVLPDKIGFFGGICGIAASLYFFLKKPVQTIVHQDQNSDFKVSFPKYHQVHKISYTTLFVSCGLIMSSLRTVFPESELIFTLVYGGLSTILLSFLTSRNNSKSFYRPLQMMTASTVGLFLALNAFKPTLIGPDAPQIVSEMFNPVNEIPILLGCAFFMLLHTCTVISAVRVIKKNGVHDPIRVSMPLIAGFSVFYVISPIFWFTLISFCVYMAFLIDDAFNGGSQKQQQKEE</sequence>
<protein>
    <submittedName>
        <fullName evidence="2">Uncharacterized protein</fullName>
    </submittedName>
</protein>
<feature type="transmembrane region" description="Helical" evidence="1">
    <location>
        <begin position="217"/>
        <end position="239"/>
    </location>
</feature>
<keyword evidence="3" id="KW-1185">Reference proteome</keyword>
<dbReference type="InParanoid" id="F0ZG57"/>
<organism evidence="2 3">
    <name type="scientific">Dictyostelium purpureum</name>
    <name type="common">Slime mold</name>
    <dbReference type="NCBI Taxonomy" id="5786"/>
    <lineage>
        <taxon>Eukaryota</taxon>
        <taxon>Amoebozoa</taxon>
        <taxon>Evosea</taxon>
        <taxon>Eumycetozoa</taxon>
        <taxon>Dictyostelia</taxon>
        <taxon>Dictyosteliales</taxon>
        <taxon>Dictyosteliaceae</taxon>
        <taxon>Dictyostelium</taxon>
    </lineage>
</organism>
<evidence type="ECO:0000313" key="3">
    <source>
        <dbReference type="Proteomes" id="UP000001064"/>
    </source>
</evidence>
<name>F0ZG57_DICPU</name>
<dbReference type="EMBL" id="GL871009">
    <property type="protein sequence ID" value="EGC37044.1"/>
    <property type="molecule type" value="Genomic_DNA"/>
</dbReference>
<feature type="transmembrane region" description="Helical" evidence="1">
    <location>
        <begin position="187"/>
        <end position="205"/>
    </location>
</feature>
<dbReference type="AlphaFoldDB" id="F0ZG57"/>
<reference evidence="3" key="1">
    <citation type="journal article" date="2011" name="Genome Biol.">
        <title>Comparative genomics of the social amoebae Dictyostelium discoideum and Dictyostelium purpureum.</title>
        <authorList>
            <consortium name="US DOE Joint Genome Institute (JGI-PGF)"/>
            <person name="Sucgang R."/>
            <person name="Kuo A."/>
            <person name="Tian X."/>
            <person name="Salerno W."/>
            <person name="Parikh A."/>
            <person name="Feasley C.L."/>
            <person name="Dalin E."/>
            <person name="Tu H."/>
            <person name="Huang E."/>
            <person name="Barry K."/>
            <person name="Lindquist E."/>
            <person name="Shapiro H."/>
            <person name="Bruce D."/>
            <person name="Schmutz J."/>
            <person name="Salamov A."/>
            <person name="Fey P."/>
            <person name="Gaudet P."/>
            <person name="Anjard C."/>
            <person name="Babu M.M."/>
            <person name="Basu S."/>
            <person name="Bushmanova Y."/>
            <person name="van der Wel H."/>
            <person name="Katoh-Kurasawa M."/>
            <person name="Dinh C."/>
            <person name="Coutinho P.M."/>
            <person name="Saito T."/>
            <person name="Elias M."/>
            <person name="Schaap P."/>
            <person name="Kay R.R."/>
            <person name="Henrissat B."/>
            <person name="Eichinger L."/>
            <person name="Rivero F."/>
            <person name="Putnam N.H."/>
            <person name="West C.M."/>
            <person name="Loomis W.F."/>
            <person name="Chisholm R.L."/>
            <person name="Shaulsky G."/>
            <person name="Strassmann J.E."/>
            <person name="Queller D.C."/>
            <person name="Kuspa A."/>
            <person name="Grigoriev I.V."/>
        </authorList>
    </citation>
    <scope>NUCLEOTIDE SEQUENCE [LARGE SCALE GENOMIC DNA]</scope>
    <source>
        <strain evidence="3">QSDP1</strain>
    </source>
</reference>
<evidence type="ECO:0000313" key="2">
    <source>
        <dbReference type="EMBL" id="EGC37044.1"/>
    </source>
</evidence>
<feature type="transmembrane region" description="Helical" evidence="1">
    <location>
        <begin position="116"/>
        <end position="133"/>
    </location>
</feature>
<dbReference type="VEuPathDB" id="AmoebaDB:DICPUDRAFT_150371"/>
<keyword evidence="1" id="KW-0472">Membrane</keyword>
<evidence type="ECO:0000256" key="1">
    <source>
        <dbReference type="SAM" id="Phobius"/>
    </source>
</evidence>